<dbReference type="Proteomes" id="UP000789901">
    <property type="component" value="Unassembled WGS sequence"/>
</dbReference>
<comment type="caution">
    <text evidence="2">The sequence shown here is derived from an EMBL/GenBank/DDBJ whole genome shotgun (WGS) entry which is preliminary data.</text>
</comment>
<sequence length="148" mass="17373">LYKENVSKVSMDLDSNNNQDKDREVEPLQEANMNYINKNQEISILIETHKRRKKEDSKSPIELDINSDQDEIKSEEKLDQRTENIANTEKNLFQLNSSFNRTRERVRKNLTLWDVPNRTLTRQIRKNLSYYGRAIVKGCMANGKSKAV</sequence>
<name>A0ABN7XQT9_GIGMA</name>
<reference evidence="2 3" key="1">
    <citation type="submission" date="2021-06" db="EMBL/GenBank/DDBJ databases">
        <authorList>
            <person name="Kallberg Y."/>
            <person name="Tangrot J."/>
            <person name="Rosling A."/>
        </authorList>
    </citation>
    <scope>NUCLEOTIDE SEQUENCE [LARGE SCALE GENOMIC DNA]</scope>
    <source>
        <strain evidence="2 3">120-4 pot B 10/14</strain>
    </source>
</reference>
<organism evidence="2 3">
    <name type="scientific">Gigaspora margarita</name>
    <dbReference type="NCBI Taxonomy" id="4874"/>
    <lineage>
        <taxon>Eukaryota</taxon>
        <taxon>Fungi</taxon>
        <taxon>Fungi incertae sedis</taxon>
        <taxon>Mucoromycota</taxon>
        <taxon>Glomeromycotina</taxon>
        <taxon>Glomeromycetes</taxon>
        <taxon>Diversisporales</taxon>
        <taxon>Gigasporaceae</taxon>
        <taxon>Gigaspora</taxon>
    </lineage>
</organism>
<keyword evidence="3" id="KW-1185">Reference proteome</keyword>
<evidence type="ECO:0000313" key="3">
    <source>
        <dbReference type="Proteomes" id="UP000789901"/>
    </source>
</evidence>
<feature type="non-terminal residue" evidence="2">
    <location>
        <position position="148"/>
    </location>
</feature>
<protein>
    <submittedName>
        <fullName evidence="2">12148_t:CDS:1</fullName>
    </submittedName>
</protein>
<evidence type="ECO:0000313" key="2">
    <source>
        <dbReference type="EMBL" id="CAG8857444.1"/>
    </source>
</evidence>
<gene>
    <name evidence="2" type="ORF">GMARGA_LOCUS46263</name>
</gene>
<evidence type="ECO:0000256" key="1">
    <source>
        <dbReference type="SAM" id="MobiDB-lite"/>
    </source>
</evidence>
<proteinExistence type="predicted"/>
<feature type="non-terminal residue" evidence="2">
    <location>
        <position position="1"/>
    </location>
</feature>
<feature type="region of interest" description="Disordered" evidence="1">
    <location>
        <begin position="51"/>
        <end position="78"/>
    </location>
</feature>
<accession>A0ABN7XQT9</accession>
<feature type="region of interest" description="Disordered" evidence="1">
    <location>
        <begin position="1"/>
        <end position="23"/>
    </location>
</feature>
<dbReference type="EMBL" id="CAJVQB010171023">
    <property type="protein sequence ID" value="CAG8857444.1"/>
    <property type="molecule type" value="Genomic_DNA"/>
</dbReference>